<accession>A0A9W8L4B6</accession>
<feature type="compositionally biased region" description="Low complexity" evidence="1">
    <location>
        <begin position="285"/>
        <end position="295"/>
    </location>
</feature>
<protein>
    <recommendedName>
        <fullName evidence="2">C2 domain-containing protein</fullName>
    </recommendedName>
</protein>
<dbReference type="PROSITE" id="PS50004">
    <property type="entry name" value="C2"/>
    <property type="match status" value="1"/>
</dbReference>
<sequence>MRHQYEGRLEIQVVAGRELPKRGLFGRQDSAVELSLGTSKKRTQVDKKGGASPEWNDHIIFTIAGLGKTQLLVRAVEVESSVTSKDIGSCVIDLVKIFEEEEVDGWYPLKYKEKPAGDVYLEFTYTPKTGRKRLHVEQPADDEEDVRLQLAPKANNLSAATASAPSLPPAPFVGMALGRPQSAVVGVSGSQTVPAGGLAALGNRPSTSDLRPYSSASMYNPELAIKYANKHGKKPLPAAPSPSAMSMSFDNTVSQNLPQGYDQTMMPGQFAPTNQQYAYQPQFLSPQQQQQTLPPGNGNRPMSLDSGLAMGTMLPHNQQMSQQLSQYQQQQQAHQPQQYQQYQTQEPPLMNLFAPPPGTENSPQHKVLPNPPPRSVTPTFTPAYNPAFSNTAQPQQAQPGKTLPAPPPASQPIGGTTMSQPQYDTHGYPVEQQPPGNYMYQPMANSVHDMAYSQHHMAPQHMAQQPMHNPNAPAMQYAMSSQQQQPQMVYGSMGPSSMSQPYAQQQPQQQQQMMMAYQQPMVYGGEYQMNQQMMPPQQGYSMEQMGMSMEPSAPMAGYANPQNQYLPQQYQQQMYAPGNAYGHQSYQ</sequence>
<dbReference type="AlphaFoldDB" id="A0A9W8L4B6"/>
<feature type="domain" description="C2" evidence="2">
    <location>
        <begin position="1"/>
        <end position="107"/>
    </location>
</feature>
<evidence type="ECO:0000313" key="4">
    <source>
        <dbReference type="Proteomes" id="UP001151516"/>
    </source>
</evidence>
<proteinExistence type="predicted"/>
<name>A0A9W8L4B6_9FUNG</name>
<dbReference type="InterPro" id="IPR000008">
    <property type="entry name" value="C2_dom"/>
</dbReference>
<keyword evidence="4" id="KW-1185">Reference proteome</keyword>
<evidence type="ECO:0000259" key="2">
    <source>
        <dbReference type="PROSITE" id="PS50004"/>
    </source>
</evidence>
<comment type="caution">
    <text evidence="3">The sequence shown here is derived from an EMBL/GenBank/DDBJ whole genome shotgun (WGS) entry which is preliminary data.</text>
</comment>
<feature type="region of interest" description="Disordered" evidence="1">
    <location>
        <begin position="285"/>
        <end position="341"/>
    </location>
</feature>
<dbReference type="InterPro" id="IPR052981">
    <property type="entry name" value="Ingression_C2_domain"/>
</dbReference>
<dbReference type="SMART" id="SM00239">
    <property type="entry name" value="C2"/>
    <property type="match status" value="1"/>
</dbReference>
<organism evidence="3 4">
    <name type="scientific">Coemansia spiralis</name>
    <dbReference type="NCBI Taxonomy" id="417178"/>
    <lineage>
        <taxon>Eukaryota</taxon>
        <taxon>Fungi</taxon>
        <taxon>Fungi incertae sedis</taxon>
        <taxon>Zoopagomycota</taxon>
        <taxon>Kickxellomycotina</taxon>
        <taxon>Kickxellomycetes</taxon>
        <taxon>Kickxellales</taxon>
        <taxon>Kickxellaceae</taxon>
        <taxon>Coemansia</taxon>
    </lineage>
</organism>
<feature type="compositionally biased region" description="Polar residues" evidence="1">
    <location>
        <begin position="387"/>
        <end position="399"/>
    </location>
</feature>
<reference evidence="3" key="1">
    <citation type="submission" date="2022-07" db="EMBL/GenBank/DDBJ databases">
        <title>Phylogenomic reconstructions and comparative analyses of Kickxellomycotina fungi.</title>
        <authorList>
            <person name="Reynolds N.K."/>
            <person name="Stajich J.E."/>
            <person name="Barry K."/>
            <person name="Grigoriev I.V."/>
            <person name="Crous P."/>
            <person name="Smith M.E."/>
        </authorList>
    </citation>
    <scope>NUCLEOTIDE SEQUENCE</scope>
    <source>
        <strain evidence="3">CBS 109367</strain>
    </source>
</reference>
<gene>
    <name evidence="3" type="ORF">IWW39_002648</name>
</gene>
<dbReference type="Pfam" id="PF00168">
    <property type="entry name" value="C2"/>
    <property type="match status" value="1"/>
</dbReference>
<dbReference type="Proteomes" id="UP001151516">
    <property type="component" value="Unassembled WGS sequence"/>
</dbReference>
<dbReference type="EMBL" id="JANBTX010000061">
    <property type="protein sequence ID" value="KAJ2687834.1"/>
    <property type="molecule type" value="Genomic_DNA"/>
</dbReference>
<dbReference type="PANTHER" id="PTHR47052">
    <property type="entry name" value="CONSERVED SERINE PROLINE-RICH PROTEIN (AFU_ORTHOLOGUE AFUA_2G01790)"/>
    <property type="match status" value="1"/>
</dbReference>
<dbReference type="InterPro" id="IPR035892">
    <property type="entry name" value="C2_domain_sf"/>
</dbReference>
<evidence type="ECO:0000256" key="1">
    <source>
        <dbReference type="SAM" id="MobiDB-lite"/>
    </source>
</evidence>
<feature type="compositionally biased region" description="Low complexity" evidence="1">
    <location>
        <begin position="318"/>
        <end position="341"/>
    </location>
</feature>
<feature type="region of interest" description="Disordered" evidence="1">
    <location>
        <begin position="387"/>
        <end position="421"/>
    </location>
</feature>
<dbReference type="PANTHER" id="PTHR47052:SF3">
    <property type="entry name" value="INGRESSION PROTEIN 1"/>
    <property type="match status" value="1"/>
</dbReference>
<dbReference type="SUPFAM" id="SSF49562">
    <property type="entry name" value="C2 domain (Calcium/lipid-binding domain, CaLB)"/>
    <property type="match status" value="1"/>
</dbReference>
<dbReference type="Gene3D" id="2.60.40.150">
    <property type="entry name" value="C2 domain"/>
    <property type="match status" value="1"/>
</dbReference>
<evidence type="ECO:0000313" key="3">
    <source>
        <dbReference type="EMBL" id="KAJ2687834.1"/>
    </source>
</evidence>
<dbReference type="OrthoDB" id="270970at2759"/>